<evidence type="ECO:0000313" key="14">
    <source>
        <dbReference type="Proteomes" id="UP000694560"/>
    </source>
</evidence>
<dbReference type="InterPro" id="IPR036477">
    <property type="entry name" value="Formyl_transf_N_sf"/>
</dbReference>
<dbReference type="InterPro" id="IPR041711">
    <property type="entry name" value="Met-tRNA-FMT_N"/>
</dbReference>
<keyword evidence="6" id="KW-0648">Protein biosynthesis</keyword>
<evidence type="ECO:0000256" key="10">
    <source>
        <dbReference type="ARBA" id="ARBA00057846"/>
    </source>
</evidence>
<proteinExistence type="inferred from homology"/>
<protein>
    <recommendedName>
        <fullName evidence="4">Methionyl-tRNA formyltransferase, mitochondrial</fullName>
        <ecNumber evidence="3">2.1.2.9</ecNumber>
    </recommendedName>
</protein>
<keyword evidence="14" id="KW-1185">Reference proteome</keyword>
<feature type="compositionally biased region" description="Gly residues" evidence="11">
    <location>
        <begin position="14"/>
        <end position="23"/>
    </location>
</feature>
<dbReference type="Ensembl" id="ENSMCST00000021364.1">
    <property type="protein sequence ID" value="ENSMCSP00000020839.1"/>
    <property type="gene ID" value="ENSMCSG00000014607.1"/>
</dbReference>
<dbReference type="GO" id="GO:0004479">
    <property type="term" value="F:methionyl-tRNA formyltransferase activity"/>
    <property type="evidence" value="ECO:0007669"/>
    <property type="project" value="UniProtKB-EC"/>
</dbReference>
<dbReference type="SUPFAM" id="SSF53328">
    <property type="entry name" value="Formyltransferase"/>
    <property type="match status" value="1"/>
</dbReference>
<evidence type="ECO:0000256" key="5">
    <source>
        <dbReference type="ARBA" id="ARBA00022679"/>
    </source>
</evidence>
<dbReference type="Pfam" id="PF00551">
    <property type="entry name" value="Formyl_trans_N"/>
    <property type="match status" value="1"/>
</dbReference>
<keyword evidence="5" id="KW-0808">Transferase</keyword>
<keyword evidence="7" id="KW-0809">Transit peptide</keyword>
<evidence type="ECO:0000313" key="13">
    <source>
        <dbReference type="Ensembl" id="ENSMCSP00000020839.1"/>
    </source>
</evidence>
<comment type="subcellular location">
    <subcellularLocation>
        <location evidence="1">Mitochondrion</location>
    </subcellularLocation>
</comment>
<evidence type="ECO:0000256" key="7">
    <source>
        <dbReference type="ARBA" id="ARBA00022946"/>
    </source>
</evidence>
<evidence type="ECO:0000256" key="4">
    <source>
        <dbReference type="ARBA" id="ARBA00014185"/>
    </source>
</evidence>
<evidence type="ECO:0000256" key="3">
    <source>
        <dbReference type="ARBA" id="ARBA00012261"/>
    </source>
</evidence>
<dbReference type="InterPro" id="IPR005794">
    <property type="entry name" value="Fmt"/>
</dbReference>
<feature type="region of interest" description="Disordered" evidence="11">
    <location>
        <begin position="1"/>
        <end position="25"/>
    </location>
</feature>
<keyword evidence="8" id="KW-0496">Mitochondrion</keyword>
<dbReference type="EC" id="2.1.2.9" evidence="3"/>
<comment type="similarity">
    <text evidence="2">Belongs to the Fmt family.</text>
</comment>
<dbReference type="GO" id="GO:0005739">
    <property type="term" value="C:mitochondrion"/>
    <property type="evidence" value="ECO:0007669"/>
    <property type="project" value="UniProtKB-SubCell"/>
</dbReference>
<organism evidence="13 14">
    <name type="scientific">Malurus cyaneus samueli</name>
    <dbReference type="NCBI Taxonomy" id="2593467"/>
    <lineage>
        <taxon>Eukaryota</taxon>
        <taxon>Metazoa</taxon>
        <taxon>Chordata</taxon>
        <taxon>Craniata</taxon>
        <taxon>Vertebrata</taxon>
        <taxon>Euteleostomi</taxon>
        <taxon>Archelosauria</taxon>
        <taxon>Archosauria</taxon>
        <taxon>Dinosauria</taxon>
        <taxon>Saurischia</taxon>
        <taxon>Theropoda</taxon>
        <taxon>Coelurosauria</taxon>
        <taxon>Aves</taxon>
        <taxon>Neognathae</taxon>
        <taxon>Neoaves</taxon>
        <taxon>Telluraves</taxon>
        <taxon>Australaves</taxon>
        <taxon>Passeriformes</taxon>
        <taxon>Meliphagoidea</taxon>
        <taxon>Maluridae</taxon>
        <taxon>Malurus</taxon>
    </lineage>
</organism>
<evidence type="ECO:0000256" key="1">
    <source>
        <dbReference type="ARBA" id="ARBA00004173"/>
    </source>
</evidence>
<evidence type="ECO:0000256" key="11">
    <source>
        <dbReference type="SAM" id="MobiDB-lite"/>
    </source>
</evidence>
<dbReference type="PANTHER" id="PTHR11138:SF5">
    <property type="entry name" value="METHIONYL-TRNA FORMYLTRANSFERASE, MITOCHONDRIAL"/>
    <property type="match status" value="1"/>
</dbReference>
<name>A0A8C5X9N3_9PASS</name>
<dbReference type="AlphaFoldDB" id="A0A8C5X9N3"/>
<sequence length="440" mass="48003">MSGKGFSPKWWSGTGTGSPGNGHGAKAARAQEVFVQRSQKQGGITGLSCAGPRVGVDISVGPFKLRLAYNCTIFRSWRRRLSPEARPRPGAGPVASSARAGAGAAGPGAAACVRREGAGPPWRVLFFGTDRFAVTTLRALQAAGEPSEDSLVSRLEVVTLPSRLPGDLPVRSCARELQLPVHEWPHTGPVGHFDVGVVASFGRLLSEDIILQFPYGVLNVHPSCLPRWRGPAPIVHTVLHGDKVTGVTIMEIRPKRFDVGPIIKQEEVAVPPRCTAQELEGMLAKIGANMLLAVLKNLPESLKNKKEQPKEGVTFAPKVSIVKSCIKWEEQTAAQIIQLHRAIGSMFPLQTLWKGTTIKLLDFVEVDNIPGFTGICWVGIKTVVLKKKLTAIDFYNGYMHSWFQQNPRTVHQECRFQTLRLSTAKKTLKERGILAQDIKQ</sequence>
<evidence type="ECO:0000256" key="9">
    <source>
        <dbReference type="ARBA" id="ARBA00052555"/>
    </source>
</evidence>
<accession>A0A8C5X9N3</accession>
<feature type="domain" description="Formyl transferase N-terminal" evidence="12">
    <location>
        <begin position="194"/>
        <end position="295"/>
    </location>
</feature>
<dbReference type="OrthoDB" id="10268103at2759"/>
<dbReference type="Proteomes" id="UP000694560">
    <property type="component" value="Unplaced"/>
</dbReference>
<evidence type="ECO:0000259" key="12">
    <source>
        <dbReference type="Pfam" id="PF00551"/>
    </source>
</evidence>
<dbReference type="PANTHER" id="PTHR11138">
    <property type="entry name" value="METHIONYL-TRNA FORMYLTRANSFERASE"/>
    <property type="match status" value="1"/>
</dbReference>
<evidence type="ECO:0000256" key="6">
    <source>
        <dbReference type="ARBA" id="ARBA00022917"/>
    </source>
</evidence>
<dbReference type="FunFam" id="3.40.50.12230:FF:000003">
    <property type="entry name" value="methionyl-tRNA formyltransferase, mitochondrial"/>
    <property type="match status" value="1"/>
</dbReference>
<evidence type="ECO:0000256" key="2">
    <source>
        <dbReference type="ARBA" id="ARBA00010699"/>
    </source>
</evidence>
<comment type="catalytic activity">
    <reaction evidence="9">
        <text>L-methionyl-tRNA(fMet) + (6R)-10-formyltetrahydrofolate = N-formyl-L-methionyl-tRNA(fMet) + (6S)-5,6,7,8-tetrahydrofolate + H(+)</text>
        <dbReference type="Rhea" id="RHEA:24380"/>
        <dbReference type="Rhea" id="RHEA-COMP:9952"/>
        <dbReference type="Rhea" id="RHEA-COMP:9953"/>
        <dbReference type="ChEBI" id="CHEBI:15378"/>
        <dbReference type="ChEBI" id="CHEBI:57453"/>
        <dbReference type="ChEBI" id="CHEBI:78530"/>
        <dbReference type="ChEBI" id="CHEBI:78844"/>
        <dbReference type="ChEBI" id="CHEBI:195366"/>
        <dbReference type="EC" id="2.1.2.9"/>
    </reaction>
    <physiologicalReaction direction="left-to-right" evidence="9">
        <dbReference type="Rhea" id="RHEA:24381"/>
    </physiologicalReaction>
</comment>
<dbReference type="NCBIfam" id="TIGR00460">
    <property type="entry name" value="fmt"/>
    <property type="match status" value="1"/>
</dbReference>
<dbReference type="CDD" id="cd08646">
    <property type="entry name" value="FMT_core_Met-tRNA-FMT_N"/>
    <property type="match status" value="1"/>
</dbReference>
<evidence type="ECO:0000256" key="8">
    <source>
        <dbReference type="ARBA" id="ARBA00023128"/>
    </source>
</evidence>
<dbReference type="InterPro" id="IPR002376">
    <property type="entry name" value="Formyl_transf_N"/>
</dbReference>
<dbReference type="Gene3D" id="3.40.50.12230">
    <property type="match status" value="1"/>
</dbReference>
<reference evidence="13" key="2">
    <citation type="submission" date="2025-09" db="UniProtKB">
        <authorList>
            <consortium name="Ensembl"/>
        </authorList>
    </citation>
    <scope>IDENTIFICATION</scope>
</reference>
<comment type="function">
    <text evidence="10">Methionyl-tRNA formyltransferase that formylates methionyl-tRNA in mitochondria and is crucial for translation initiation.</text>
</comment>
<reference evidence="13" key="1">
    <citation type="submission" date="2025-08" db="UniProtKB">
        <authorList>
            <consortium name="Ensembl"/>
        </authorList>
    </citation>
    <scope>IDENTIFICATION</scope>
</reference>